<evidence type="ECO:0000256" key="1">
    <source>
        <dbReference type="SAM" id="SignalP"/>
    </source>
</evidence>
<feature type="signal peptide" evidence="1">
    <location>
        <begin position="1"/>
        <end position="22"/>
    </location>
</feature>
<accession>A0A212JR42</accession>
<feature type="chain" id="PRO_5038567281" description="DUF4358 domain-containing protein" evidence="1">
    <location>
        <begin position="23"/>
        <end position="173"/>
    </location>
</feature>
<dbReference type="AlphaFoldDB" id="A0A212JR42"/>
<proteinExistence type="predicted"/>
<dbReference type="Pfam" id="PF14270">
    <property type="entry name" value="DUF4358"/>
    <property type="match status" value="1"/>
</dbReference>
<gene>
    <name evidence="2" type="ORF">KL86CLO1_11546</name>
</gene>
<name>A0A212JR42_9FIRM</name>
<reference evidence="2" key="1">
    <citation type="submission" date="2016-04" db="EMBL/GenBank/DDBJ databases">
        <authorList>
            <person name="Evans L.H."/>
            <person name="Alamgir A."/>
            <person name="Owens N."/>
            <person name="Weber N.D."/>
            <person name="Virtaneva K."/>
            <person name="Barbian K."/>
            <person name="Babar A."/>
            <person name="Rosenke K."/>
        </authorList>
    </citation>
    <scope>NUCLEOTIDE SEQUENCE</scope>
    <source>
        <strain evidence="2">86</strain>
    </source>
</reference>
<dbReference type="EMBL" id="FLUN01000001">
    <property type="protein sequence ID" value="SBW01798.1"/>
    <property type="molecule type" value="Genomic_DNA"/>
</dbReference>
<evidence type="ECO:0008006" key="3">
    <source>
        <dbReference type="Google" id="ProtNLM"/>
    </source>
</evidence>
<dbReference type="PROSITE" id="PS51257">
    <property type="entry name" value="PROKAR_LIPOPROTEIN"/>
    <property type="match status" value="1"/>
</dbReference>
<sequence length="173" mass="18714">MKRILPLFLAAALLTASLSGCAGKGGSGESLTAEERTELYKTAIESARDAKANADLPLSVTGKEVPDITFELLGITKDDVSAYAMYVAAMNVQAYAVAALYPAEGKSETVMTGLQDFIDRQKKSFENYLADQYEIARNAKIEKLDDGTILLVMCDGQDEIFSSIKSAINKQEK</sequence>
<protein>
    <recommendedName>
        <fullName evidence="3">DUF4358 domain-containing protein</fullName>
    </recommendedName>
</protein>
<evidence type="ECO:0000313" key="2">
    <source>
        <dbReference type="EMBL" id="SBW01798.1"/>
    </source>
</evidence>
<organism evidence="2">
    <name type="scientific">uncultured Eubacteriales bacterium</name>
    <dbReference type="NCBI Taxonomy" id="172733"/>
    <lineage>
        <taxon>Bacteria</taxon>
        <taxon>Bacillati</taxon>
        <taxon>Bacillota</taxon>
        <taxon>Clostridia</taxon>
        <taxon>Eubacteriales</taxon>
        <taxon>environmental samples</taxon>
    </lineage>
</organism>
<keyword evidence="1" id="KW-0732">Signal</keyword>
<dbReference type="InterPro" id="IPR025648">
    <property type="entry name" value="DUF4358"/>
</dbReference>